<keyword evidence="6" id="KW-1185">Reference proteome</keyword>
<evidence type="ECO:0000313" key="6">
    <source>
        <dbReference type="Proteomes" id="UP001255856"/>
    </source>
</evidence>
<dbReference type="PROSITE" id="PS50011">
    <property type="entry name" value="PROTEIN_KINASE_DOM"/>
    <property type="match status" value="1"/>
</dbReference>
<feature type="binding site" evidence="1">
    <location>
        <position position="360"/>
    </location>
    <ligand>
        <name>ATP</name>
        <dbReference type="ChEBI" id="CHEBI:30616"/>
    </ligand>
</feature>
<protein>
    <recommendedName>
        <fullName evidence="4">Protein kinase domain-containing protein</fullName>
    </recommendedName>
</protein>
<feature type="region of interest" description="Disordered" evidence="2">
    <location>
        <begin position="280"/>
        <end position="315"/>
    </location>
</feature>
<dbReference type="PANTHER" id="PTHR44329">
    <property type="entry name" value="SERINE/THREONINE-PROTEIN KINASE TNNI3K-RELATED"/>
    <property type="match status" value="1"/>
</dbReference>
<dbReference type="InterPro" id="IPR017441">
    <property type="entry name" value="Protein_kinase_ATP_BS"/>
</dbReference>
<feature type="region of interest" description="Disordered" evidence="2">
    <location>
        <begin position="609"/>
        <end position="671"/>
    </location>
</feature>
<feature type="region of interest" description="Disordered" evidence="2">
    <location>
        <begin position="691"/>
        <end position="726"/>
    </location>
</feature>
<dbReference type="Gene3D" id="3.30.200.20">
    <property type="entry name" value="Phosphorylase Kinase, domain 1"/>
    <property type="match status" value="1"/>
</dbReference>
<dbReference type="PANTHER" id="PTHR44329:SF214">
    <property type="entry name" value="PROTEIN KINASE DOMAIN-CONTAINING PROTEIN"/>
    <property type="match status" value="1"/>
</dbReference>
<dbReference type="EMBL" id="JASFZW010000003">
    <property type="protein sequence ID" value="KAK2079408.1"/>
    <property type="molecule type" value="Genomic_DNA"/>
</dbReference>
<dbReference type="InterPro" id="IPR011009">
    <property type="entry name" value="Kinase-like_dom_sf"/>
</dbReference>
<evidence type="ECO:0000256" key="2">
    <source>
        <dbReference type="SAM" id="MobiDB-lite"/>
    </source>
</evidence>
<dbReference type="GO" id="GO:0004674">
    <property type="term" value="F:protein serine/threonine kinase activity"/>
    <property type="evidence" value="ECO:0007669"/>
    <property type="project" value="TreeGrafter"/>
</dbReference>
<dbReference type="InterPro" id="IPR001245">
    <property type="entry name" value="Ser-Thr/Tyr_kinase_cat_dom"/>
</dbReference>
<feature type="transmembrane region" description="Helical" evidence="3">
    <location>
        <begin position="65"/>
        <end position="91"/>
    </location>
</feature>
<dbReference type="GO" id="GO:0005524">
    <property type="term" value="F:ATP binding"/>
    <property type="evidence" value="ECO:0007669"/>
    <property type="project" value="UniProtKB-UniRule"/>
</dbReference>
<dbReference type="PROSITE" id="PS00107">
    <property type="entry name" value="PROTEIN_KINASE_ATP"/>
    <property type="match status" value="1"/>
</dbReference>
<dbReference type="InterPro" id="IPR000719">
    <property type="entry name" value="Prot_kinase_dom"/>
</dbReference>
<keyword evidence="1" id="KW-0547">Nucleotide-binding</keyword>
<dbReference type="Proteomes" id="UP001255856">
    <property type="component" value="Unassembled WGS sequence"/>
</dbReference>
<evidence type="ECO:0000313" key="5">
    <source>
        <dbReference type="EMBL" id="KAK2079408.1"/>
    </source>
</evidence>
<dbReference type="InterPro" id="IPR051681">
    <property type="entry name" value="Ser/Thr_Kinases-Pseudokinases"/>
</dbReference>
<accession>A0AAD9IKV7</accession>
<reference evidence="5" key="1">
    <citation type="submission" date="2021-01" db="EMBL/GenBank/DDBJ databases">
        <authorList>
            <person name="Eckstrom K.M.E."/>
        </authorList>
    </citation>
    <scope>NUCLEOTIDE SEQUENCE</scope>
    <source>
        <strain evidence="5">UVCC 0001</strain>
    </source>
</reference>
<evidence type="ECO:0000256" key="3">
    <source>
        <dbReference type="SAM" id="Phobius"/>
    </source>
</evidence>
<organism evidence="5 6">
    <name type="scientific">Prototheca wickerhamii</name>
    <dbReference type="NCBI Taxonomy" id="3111"/>
    <lineage>
        <taxon>Eukaryota</taxon>
        <taxon>Viridiplantae</taxon>
        <taxon>Chlorophyta</taxon>
        <taxon>core chlorophytes</taxon>
        <taxon>Trebouxiophyceae</taxon>
        <taxon>Chlorellales</taxon>
        <taxon>Chlorellaceae</taxon>
        <taxon>Prototheca</taxon>
    </lineage>
</organism>
<feature type="region of interest" description="Disordered" evidence="2">
    <location>
        <begin position="186"/>
        <end position="226"/>
    </location>
</feature>
<proteinExistence type="predicted"/>
<keyword evidence="3" id="KW-0472">Membrane</keyword>
<sequence>MLDAQAGSLAADGLTDVAAGVQETGQALDPAVITAPAAPSTPFGPAPGPDVDAQAPAPFLAGAPIWLYAMLGACGAIVLLVHLVHFALSALRRGRESAKGRSGVQAAATNEVASPSGEGPWQGAARELCLPMDEPSPGPAPTKAPLGQSPRFVSTIPAVDASVRLQDASALGWSINPYSAGEVSFDNPVYQGDGRPRDAASQSGSDEESDADVRKEHMRARVSRRASPDFALGTAVAEEQATAYEGAQPVQLSRDSCTTLHPATSIQPLEAEWAAEAAAAVRAQSEELPSAPGPAAAPNGVEAGDASAAASPISSPDSWRVQALTAKQVAHEIRTHRLLGAGGSGAVYEGTWLGRAVAVKRPHRAAPGTALEELRREAALAAHLGPHPGLVSMEAVCLDPAAPCAVQPLARLGSLHEALHERGRRPRYGLLLRLALDLARALEHCHGCRPGVVHGDRGGDEAGAWAEDGLEDGAGDADAHAALADWGLARMLGAETCAAPGAGPAVNAGTVAYMAPEAFHGQAGGCAADVWAWALVVYEMLAGRAPWTELDNPMQIVMAVGVNRRRPPIPLGTPPALAKLLRECWRQDPELRPSAADLARRIEGLLEGDGSRDLPLPPLALPARTGNGAAARMGTAVERAEAGTQTSEPEMEPKSTPGSHAGPPEAKSAATPGLLAGLRPFKADWPIAAAHRKPPARSSPSGAKRPVFDPAMSPRRPTLPGQFTPLKAPQVWPARVDGSILTETISIPRHLTMH</sequence>
<evidence type="ECO:0000259" key="4">
    <source>
        <dbReference type="PROSITE" id="PS50011"/>
    </source>
</evidence>
<keyword evidence="3" id="KW-0812">Transmembrane</keyword>
<dbReference type="Gene3D" id="1.10.510.10">
    <property type="entry name" value="Transferase(Phosphotransferase) domain 1"/>
    <property type="match status" value="1"/>
</dbReference>
<feature type="region of interest" description="Disordered" evidence="2">
    <location>
        <begin position="98"/>
        <end position="149"/>
    </location>
</feature>
<feature type="domain" description="Protein kinase" evidence="4">
    <location>
        <begin position="333"/>
        <end position="606"/>
    </location>
</feature>
<keyword evidence="1" id="KW-0067">ATP-binding</keyword>
<dbReference type="AlphaFoldDB" id="A0AAD9IKV7"/>
<gene>
    <name evidence="5" type="ORF">QBZ16_003099</name>
</gene>
<dbReference type="Pfam" id="PF07714">
    <property type="entry name" value="PK_Tyr_Ser-Thr"/>
    <property type="match status" value="1"/>
</dbReference>
<evidence type="ECO:0000256" key="1">
    <source>
        <dbReference type="PROSITE-ProRule" id="PRU10141"/>
    </source>
</evidence>
<dbReference type="SUPFAM" id="SSF56112">
    <property type="entry name" value="Protein kinase-like (PK-like)"/>
    <property type="match status" value="1"/>
</dbReference>
<name>A0AAD9IKV7_PROWI</name>
<keyword evidence="3" id="KW-1133">Transmembrane helix</keyword>
<comment type="caution">
    <text evidence="5">The sequence shown here is derived from an EMBL/GenBank/DDBJ whole genome shotgun (WGS) entry which is preliminary data.</text>
</comment>